<evidence type="ECO:0000256" key="6">
    <source>
        <dbReference type="ARBA" id="ARBA00023242"/>
    </source>
</evidence>
<gene>
    <name evidence="10" type="ORF">Cni_G06358</name>
</gene>
<evidence type="ECO:0000256" key="5">
    <source>
        <dbReference type="ARBA" id="ARBA00023163"/>
    </source>
</evidence>
<dbReference type="GO" id="GO:0046983">
    <property type="term" value="F:protein dimerization activity"/>
    <property type="evidence" value="ECO:0007669"/>
    <property type="project" value="InterPro"/>
</dbReference>
<evidence type="ECO:0000259" key="9">
    <source>
        <dbReference type="PROSITE" id="PS50888"/>
    </source>
</evidence>
<keyword evidence="3" id="KW-0805">Transcription regulation</keyword>
<evidence type="ECO:0000256" key="4">
    <source>
        <dbReference type="ARBA" id="ARBA00023125"/>
    </source>
</evidence>
<evidence type="ECO:0000313" key="11">
    <source>
        <dbReference type="Proteomes" id="UP001327560"/>
    </source>
</evidence>
<dbReference type="Pfam" id="PF22754">
    <property type="entry name" value="bHLH-TF_ACT-like_plant"/>
    <property type="match status" value="1"/>
</dbReference>
<keyword evidence="6" id="KW-0539">Nucleus</keyword>
<comment type="subcellular location">
    <subcellularLocation>
        <location evidence="1">Nucleus</location>
    </subcellularLocation>
</comment>
<dbReference type="PANTHER" id="PTHR11969:SF54">
    <property type="entry name" value="MAD-LIKE PROTEIN 1"/>
    <property type="match status" value="1"/>
</dbReference>
<dbReference type="GO" id="GO:0005634">
    <property type="term" value="C:nucleus"/>
    <property type="evidence" value="ECO:0007669"/>
    <property type="project" value="UniProtKB-SubCell"/>
</dbReference>
<proteinExistence type="inferred from homology"/>
<dbReference type="SUPFAM" id="SSF47459">
    <property type="entry name" value="HLH, helix-loop-helix DNA-binding domain"/>
    <property type="match status" value="1"/>
</dbReference>
<feature type="coiled-coil region" evidence="7">
    <location>
        <begin position="143"/>
        <end position="170"/>
    </location>
</feature>
<dbReference type="GO" id="GO:0000978">
    <property type="term" value="F:RNA polymerase II cis-regulatory region sequence-specific DNA binding"/>
    <property type="evidence" value="ECO:0007669"/>
    <property type="project" value="TreeGrafter"/>
</dbReference>
<keyword evidence="5" id="KW-0804">Transcription</keyword>
<keyword evidence="11" id="KW-1185">Reference proteome</keyword>
<dbReference type="GO" id="GO:0000981">
    <property type="term" value="F:DNA-binding transcription factor activity, RNA polymerase II-specific"/>
    <property type="evidence" value="ECO:0007669"/>
    <property type="project" value="TreeGrafter"/>
</dbReference>
<dbReference type="InterPro" id="IPR054502">
    <property type="entry name" value="bHLH-TF_ACT-like_plant"/>
</dbReference>
<evidence type="ECO:0000256" key="7">
    <source>
        <dbReference type="SAM" id="Coils"/>
    </source>
</evidence>
<dbReference type="SMART" id="SM00353">
    <property type="entry name" value="HLH"/>
    <property type="match status" value="1"/>
</dbReference>
<feature type="compositionally biased region" description="Basic residues" evidence="8">
    <location>
        <begin position="85"/>
        <end position="94"/>
    </location>
</feature>
<reference evidence="10 11" key="1">
    <citation type="submission" date="2023-10" db="EMBL/GenBank/DDBJ databases">
        <title>Chromosome-scale genome assembly provides insights into flower coloration mechanisms of Canna indica.</title>
        <authorList>
            <person name="Li C."/>
        </authorList>
    </citation>
    <scope>NUCLEOTIDE SEQUENCE [LARGE SCALE GENOMIC DNA]</scope>
    <source>
        <tissue evidence="10">Flower</tissue>
    </source>
</reference>
<dbReference type="InterPro" id="IPR036638">
    <property type="entry name" value="HLH_DNA-bd_sf"/>
</dbReference>
<dbReference type="PROSITE" id="PS50888">
    <property type="entry name" value="BHLH"/>
    <property type="match status" value="1"/>
</dbReference>
<evidence type="ECO:0000256" key="8">
    <source>
        <dbReference type="SAM" id="MobiDB-lite"/>
    </source>
</evidence>
<keyword evidence="7" id="KW-0175">Coiled coil</keyword>
<organism evidence="10 11">
    <name type="scientific">Canna indica</name>
    <name type="common">Indian-shot</name>
    <dbReference type="NCBI Taxonomy" id="4628"/>
    <lineage>
        <taxon>Eukaryota</taxon>
        <taxon>Viridiplantae</taxon>
        <taxon>Streptophyta</taxon>
        <taxon>Embryophyta</taxon>
        <taxon>Tracheophyta</taxon>
        <taxon>Spermatophyta</taxon>
        <taxon>Magnoliopsida</taxon>
        <taxon>Liliopsida</taxon>
        <taxon>Zingiberales</taxon>
        <taxon>Cannaceae</taxon>
        <taxon>Canna</taxon>
    </lineage>
</organism>
<feature type="region of interest" description="Disordered" evidence="8">
    <location>
        <begin position="82"/>
        <end position="102"/>
    </location>
</feature>
<sequence>MALEAVVFPQGLFGCGFKEWCNGGGAWNNDLGELIEDEKRVVPKCEMAGDVDGYWDPSSSTVQNLHWNGNSSPSPMEEFIETAGRRKRRRPRSVKNKEEVESQRMTHIAVERNRRRQMNEYLATLRSLMPCSYVQKGDQASIVAGAINYVKELEQLLQSLEVQKQLQQQGQAGAGACPASALAEFFTFPQYSYNFSNNGSSDNDSVITEAENLLRNAEKKEAAATIEVTMVESHANLKVLSPQRPKQLLKLVSALQSLRLEPLHLNVSSVHEMVMYCFSLKVEDDCQYTSVDEIATAVNQMLGSIQEEANL</sequence>
<evidence type="ECO:0000313" key="10">
    <source>
        <dbReference type="EMBL" id="WOK97650.1"/>
    </source>
</evidence>
<evidence type="ECO:0000256" key="2">
    <source>
        <dbReference type="ARBA" id="ARBA00005510"/>
    </source>
</evidence>
<dbReference type="PANTHER" id="PTHR11969">
    <property type="entry name" value="MAX DIMERIZATION, MAD"/>
    <property type="match status" value="1"/>
</dbReference>
<name>A0AAQ3Q3Y7_9LILI</name>
<dbReference type="EMBL" id="CP136891">
    <property type="protein sequence ID" value="WOK97650.1"/>
    <property type="molecule type" value="Genomic_DNA"/>
</dbReference>
<feature type="domain" description="BHLH" evidence="9">
    <location>
        <begin position="102"/>
        <end position="153"/>
    </location>
</feature>
<accession>A0AAQ3Q3Y7</accession>
<evidence type="ECO:0000256" key="1">
    <source>
        <dbReference type="ARBA" id="ARBA00004123"/>
    </source>
</evidence>
<evidence type="ECO:0000256" key="3">
    <source>
        <dbReference type="ARBA" id="ARBA00023015"/>
    </source>
</evidence>
<dbReference type="CDD" id="cd11448">
    <property type="entry name" value="bHLH_AtFAMA_like"/>
    <property type="match status" value="1"/>
</dbReference>
<keyword evidence="4" id="KW-0238">DNA-binding</keyword>
<dbReference type="Pfam" id="PF00010">
    <property type="entry name" value="HLH"/>
    <property type="match status" value="1"/>
</dbReference>
<dbReference type="AlphaFoldDB" id="A0AAQ3Q3Y7"/>
<dbReference type="Gene3D" id="4.10.280.10">
    <property type="entry name" value="Helix-loop-helix DNA-binding domain"/>
    <property type="match status" value="1"/>
</dbReference>
<dbReference type="InterPro" id="IPR011598">
    <property type="entry name" value="bHLH_dom"/>
</dbReference>
<protein>
    <submittedName>
        <fullName evidence="10">Transcription factor bHLH94-like</fullName>
    </submittedName>
</protein>
<dbReference type="Proteomes" id="UP001327560">
    <property type="component" value="Chromosome 2"/>
</dbReference>
<comment type="similarity">
    <text evidence="2">Belongs to the bHLH protein family.</text>
</comment>